<evidence type="ECO:0000256" key="1">
    <source>
        <dbReference type="ARBA" id="ARBA00022679"/>
    </source>
</evidence>
<dbReference type="KEGG" id="plut:EI981_01480"/>
<keyword evidence="1" id="KW-0808">Transferase</keyword>
<dbReference type="Proteomes" id="UP000270678">
    <property type="component" value="Chromosome"/>
</dbReference>
<feature type="domain" description="Carbohydrate kinase PfkB" evidence="3">
    <location>
        <begin position="2"/>
        <end position="298"/>
    </location>
</feature>
<name>A0A3S9USN9_9BACL</name>
<protein>
    <submittedName>
        <fullName evidence="4">Carbohydrate kinase family protein</fullName>
    </submittedName>
</protein>
<dbReference type="InterPro" id="IPR011611">
    <property type="entry name" value="PfkB_dom"/>
</dbReference>
<keyword evidence="2 4" id="KW-0418">Kinase</keyword>
<dbReference type="GO" id="GO:0016301">
    <property type="term" value="F:kinase activity"/>
    <property type="evidence" value="ECO:0007669"/>
    <property type="project" value="UniProtKB-KW"/>
</dbReference>
<dbReference type="InterPro" id="IPR029056">
    <property type="entry name" value="Ribokinase-like"/>
</dbReference>
<evidence type="ECO:0000313" key="4">
    <source>
        <dbReference type="EMBL" id="AZS13287.1"/>
    </source>
</evidence>
<dbReference type="SUPFAM" id="SSF53613">
    <property type="entry name" value="Ribokinase-like"/>
    <property type="match status" value="1"/>
</dbReference>
<dbReference type="PANTHER" id="PTHR10584">
    <property type="entry name" value="SUGAR KINASE"/>
    <property type="match status" value="1"/>
</dbReference>
<dbReference type="OrthoDB" id="9813569at2"/>
<organism evidence="4 5">
    <name type="scientific">Paenibacillus lutimineralis</name>
    <dbReference type="NCBI Taxonomy" id="2707005"/>
    <lineage>
        <taxon>Bacteria</taxon>
        <taxon>Bacillati</taxon>
        <taxon>Bacillota</taxon>
        <taxon>Bacilli</taxon>
        <taxon>Bacillales</taxon>
        <taxon>Paenibacillaceae</taxon>
        <taxon>Paenibacillus</taxon>
    </lineage>
</organism>
<dbReference type="EMBL" id="CP034346">
    <property type="protein sequence ID" value="AZS13287.1"/>
    <property type="molecule type" value="Genomic_DNA"/>
</dbReference>
<accession>A0A3S9USN9</accession>
<proteinExistence type="predicted"/>
<evidence type="ECO:0000256" key="2">
    <source>
        <dbReference type="ARBA" id="ARBA00022777"/>
    </source>
</evidence>
<dbReference type="Pfam" id="PF00294">
    <property type="entry name" value="PfkB"/>
    <property type="match status" value="1"/>
</dbReference>
<evidence type="ECO:0000313" key="5">
    <source>
        <dbReference type="Proteomes" id="UP000270678"/>
    </source>
</evidence>
<dbReference type="Gene3D" id="3.40.1190.20">
    <property type="match status" value="1"/>
</dbReference>
<reference evidence="5" key="1">
    <citation type="submission" date="2018-12" db="EMBL/GenBank/DDBJ databases">
        <title>Complete genome sequence of Paenibacillus sp. MBLB1234.</title>
        <authorList>
            <person name="Nam Y.-D."/>
            <person name="Kang J."/>
            <person name="Chung W.-H."/>
            <person name="Park Y.S."/>
        </authorList>
    </citation>
    <scope>NUCLEOTIDE SEQUENCE [LARGE SCALE GENOMIC DNA]</scope>
    <source>
        <strain evidence="5">MBLB1234</strain>
    </source>
</reference>
<keyword evidence="5" id="KW-1185">Reference proteome</keyword>
<sequence length="308" mass="33228">MKVAVLGELNVDMILTGSDIMPEMNREKLLDGMELVLGSSSAITACALASLGAEVEFVSLVGEDDYGRFCLAELQRMGVSTRFVTVDARLRTGITLSFSAGGDRSLLTYPGTISLLAPEHIPEALLYEADHVHFGSYFLQTRMREEWVSLFAKVQSLGKTTSFDTGWDVSDEWRHEGIDRLLPVTDLFIPSEEELMHLYRAEALDDAWTALPSDALAGTVAVKCGSQGAALFKRNQPLIKVPAYSVDVKDTTGAGDCFNAGLIYGYGTGLRAEELLRFACACGALSVQAIGGTGSLPTVAGAERLMQR</sequence>
<dbReference type="CDD" id="cd01166">
    <property type="entry name" value="KdgK"/>
    <property type="match status" value="1"/>
</dbReference>
<gene>
    <name evidence="4" type="ORF">EI981_01480</name>
</gene>
<evidence type="ECO:0000259" key="3">
    <source>
        <dbReference type="Pfam" id="PF00294"/>
    </source>
</evidence>
<dbReference type="AlphaFoldDB" id="A0A3S9USN9"/>
<dbReference type="InterPro" id="IPR002173">
    <property type="entry name" value="Carboh/pur_kinase_PfkB_CS"/>
</dbReference>
<dbReference type="PANTHER" id="PTHR10584:SF166">
    <property type="entry name" value="RIBOKINASE"/>
    <property type="match status" value="1"/>
</dbReference>
<dbReference type="PROSITE" id="PS00584">
    <property type="entry name" value="PFKB_KINASES_2"/>
    <property type="match status" value="1"/>
</dbReference>